<feature type="non-terminal residue" evidence="3">
    <location>
        <position position="315"/>
    </location>
</feature>
<gene>
    <name evidence="3" type="ORF">M9458_038424</name>
</gene>
<dbReference type="PANTHER" id="PTHR46769">
    <property type="entry name" value="POLYCYSTIC KIDNEY AND HEPATIC DISEASE 1 (AUTOSOMAL RECESSIVE)-LIKE 1"/>
    <property type="match status" value="1"/>
</dbReference>
<dbReference type="EMBL" id="JAMKFB020000019">
    <property type="protein sequence ID" value="KAL0166580.1"/>
    <property type="molecule type" value="Genomic_DNA"/>
</dbReference>
<dbReference type="InterPro" id="IPR014756">
    <property type="entry name" value="Ig_E-set"/>
</dbReference>
<reference evidence="3 4" key="1">
    <citation type="submission" date="2024-05" db="EMBL/GenBank/DDBJ databases">
        <title>Genome sequencing and assembly of Indian major carp, Cirrhinus mrigala (Hamilton, 1822).</title>
        <authorList>
            <person name="Mohindra V."/>
            <person name="Chowdhury L.M."/>
            <person name="Lal K."/>
            <person name="Jena J.K."/>
        </authorList>
    </citation>
    <scope>NUCLEOTIDE SEQUENCE [LARGE SCALE GENOMIC DNA]</scope>
    <source>
        <strain evidence="3">CM1030</strain>
        <tissue evidence="3">Blood</tissue>
    </source>
</reference>
<evidence type="ECO:0000256" key="1">
    <source>
        <dbReference type="ARBA" id="ARBA00022729"/>
    </source>
</evidence>
<dbReference type="InterPro" id="IPR052387">
    <property type="entry name" value="Fibrocystin"/>
</dbReference>
<feature type="domain" description="IPT/TIG" evidence="2">
    <location>
        <begin position="223"/>
        <end position="306"/>
    </location>
</feature>
<dbReference type="InterPro" id="IPR013783">
    <property type="entry name" value="Ig-like_fold"/>
</dbReference>
<feature type="non-terminal residue" evidence="3">
    <location>
        <position position="1"/>
    </location>
</feature>
<dbReference type="PANTHER" id="PTHR46769:SF2">
    <property type="entry name" value="FIBROCYSTIN-L ISOFORM 2 PRECURSOR-RELATED"/>
    <property type="match status" value="1"/>
</dbReference>
<dbReference type="Proteomes" id="UP001529510">
    <property type="component" value="Unassembled WGS sequence"/>
</dbReference>
<accession>A0ABD0NXP1</accession>
<feature type="domain" description="IPT/TIG" evidence="2">
    <location>
        <begin position="56"/>
        <end position="138"/>
    </location>
</feature>
<evidence type="ECO:0000313" key="3">
    <source>
        <dbReference type="EMBL" id="KAL0166580.1"/>
    </source>
</evidence>
<dbReference type="FunFam" id="2.60.40.10:FF:000616">
    <property type="entry name" value="PKHD1 like 1"/>
    <property type="match status" value="1"/>
</dbReference>
<dbReference type="Pfam" id="PF01833">
    <property type="entry name" value="TIG"/>
    <property type="match status" value="3"/>
</dbReference>
<dbReference type="CDD" id="cd00603">
    <property type="entry name" value="IPT_PCSR"/>
    <property type="match status" value="1"/>
</dbReference>
<dbReference type="SUPFAM" id="SSF81296">
    <property type="entry name" value="E set domains"/>
    <property type="match status" value="3"/>
</dbReference>
<dbReference type="AlphaFoldDB" id="A0ABD0NXP1"/>
<dbReference type="Gene3D" id="2.60.40.10">
    <property type="entry name" value="Immunoglobulins"/>
    <property type="match status" value="3"/>
</dbReference>
<dbReference type="FunFam" id="2.60.40.10:FF:001552">
    <property type="entry name" value="PKHD1 like 1"/>
    <property type="match status" value="1"/>
</dbReference>
<dbReference type="GO" id="GO:0007399">
    <property type="term" value="P:nervous system development"/>
    <property type="evidence" value="ECO:0007669"/>
    <property type="project" value="UniProtKB-ARBA"/>
</dbReference>
<keyword evidence="1" id="KW-0732">Signal</keyword>
<organism evidence="3 4">
    <name type="scientific">Cirrhinus mrigala</name>
    <name type="common">Mrigala</name>
    <dbReference type="NCBI Taxonomy" id="683832"/>
    <lineage>
        <taxon>Eukaryota</taxon>
        <taxon>Metazoa</taxon>
        <taxon>Chordata</taxon>
        <taxon>Craniata</taxon>
        <taxon>Vertebrata</taxon>
        <taxon>Euteleostomi</taxon>
        <taxon>Actinopterygii</taxon>
        <taxon>Neopterygii</taxon>
        <taxon>Teleostei</taxon>
        <taxon>Ostariophysi</taxon>
        <taxon>Cypriniformes</taxon>
        <taxon>Cyprinidae</taxon>
        <taxon>Labeoninae</taxon>
        <taxon>Labeonini</taxon>
        <taxon>Cirrhinus</taxon>
    </lineage>
</organism>
<name>A0ABD0NXP1_CIRMR</name>
<evidence type="ECO:0000313" key="4">
    <source>
        <dbReference type="Proteomes" id="UP001529510"/>
    </source>
</evidence>
<proteinExistence type="predicted"/>
<protein>
    <recommendedName>
        <fullName evidence="2">IPT/TIG domain-containing protein</fullName>
    </recommendedName>
</protein>
<evidence type="ECO:0000259" key="2">
    <source>
        <dbReference type="SMART" id="SM00429"/>
    </source>
</evidence>
<keyword evidence="4" id="KW-1185">Reference proteome</keyword>
<comment type="caution">
    <text evidence="3">The sequence shown here is derived from an EMBL/GenBank/DDBJ whole genome shotgun (WGS) entry which is preliminary data.</text>
</comment>
<sequence>RPCSVINSTSTEINCQLSPDSGAPVGIPLPVTVLVNNLGSAILIMPKEYDRRFVVLPVVDSVFPLVGSTTGQTRLSISGSGFSDGLIKVAGVPCNVVSIDYSHVVCDTSPSEANRGSVVFYVNSISSSCSFDCTFQYSGSIAPNVSTVLPNSVSGNATTVVITGSGFGNESADLMVSAANILLDVTEVTDSSITVLVGALPAGTHVLKVVVMSKGLATGYATLTSIAQASISPTLGSIAGGTPLIITGNGFVAGNTTVMLANSPCRILDVTPDTVRCITPPRTEGQVLVNIKVYDVVYPPQRFNYSKAQTPDITS</sequence>
<dbReference type="InterPro" id="IPR002909">
    <property type="entry name" value="IPT_dom"/>
</dbReference>
<dbReference type="SMART" id="SM00429">
    <property type="entry name" value="IPT"/>
    <property type="match status" value="2"/>
</dbReference>